<evidence type="ECO:0000256" key="1">
    <source>
        <dbReference type="PIRSR" id="PIRSR000846-1"/>
    </source>
</evidence>
<dbReference type="EMBL" id="JARPMG010000005">
    <property type="protein sequence ID" value="KAJ8100553.1"/>
    <property type="molecule type" value="Genomic_DNA"/>
</dbReference>
<name>A0AAD7VSP5_9ASCO</name>
<protein>
    <submittedName>
        <fullName evidence="5">HIT-like domain-containing protein</fullName>
    </submittedName>
</protein>
<dbReference type="InterPro" id="IPR045759">
    <property type="entry name" value="Ap4A_phos1/2_N"/>
</dbReference>
<dbReference type="InterPro" id="IPR009163">
    <property type="entry name" value="Ap4A_phos1/2"/>
</dbReference>
<organism evidence="5 6">
    <name type="scientific">Lipomyces tetrasporus</name>
    <dbReference type="NCBI Taxonomy" id="54092"/>
    <lineage>
        <taxon>Eukaryota</taxon>
        <taxon>Fungi</taxon>
        <taxon>Dikarya</taxon>
        <taxon>Ascomycota</taxon>
        <taxon>Saccharomycotina</taxon>
        <taxon>Lipomycetes</taxon>
        <taxon>Lipomycetales</taxon>
        <taxon>Lipomycetaceae</taxon>
        <taxon>Lipomyces</taxon>
    </lineage>
</organism>
<evidence type="ECO:0000259" key="3">
    <source>
        <dbReference type="Pfam" id="PF09830"/>
    </source>
</evidence>
<evidence type="ECO:0000313" key="5">
    <source>
        <dbReference type="EMBL" id="KAJ8100553.1"/>
    </source>
</evidence>
<feature type="domain" description="ATP adenylyltransferase C-terminal" evidence="3">
    <location>
        <begin position="194"/>
        <end position="298"/>
    </location>
</feature>
<dbReference type="SUPFAM" id="SSF54197">
    <property type="entry name" value="HIT-like"/>
    <property type="match status" value="1"/>
</dbReference>
<feature type="binding site" evidence="2">
    <location>
        <begin position="264"/>
        <end position="266"/>
    </location>
    <ligand>
        <name>substrate</name>
    </ligand>
</feature>
<feature type="domain" description="Ap4A phosphorylase 1/2 N-terminal" evidence="4">
    <location>
        <begin position="6"/>
        <end position="166"/>
    </location>
</feature>
<dbReference type="Pfam" id="PF19327">
    <property type="entry name" value="Ap4A_phos_N"/>
    <property type="match status" value="1"/>
</dbReference>
<dbReference type="InterPro" id="IPR036265">
    <property type="entry name" value="HIT-like_sf"/>
</dbReference>
<dbReference type="GO" id="GO:0003877">
    <property type="term" value="F:ATP:ADP adenylyltransferase activity"/>
    <property type="evidence" value="ECO:0007669"/>
    <property type="project" value="InterPro"/>
</dbReference>
<feature type="binding site" evidence="2">
    <location>
        <position position="144"/>
    </location>
    <ligand>
        <name>substrate</name>
    </ligand>
</feature>
<feature type="binding site" evidence="2">
    <location>
        <position position="271"/>
    </location>
    <ligand>
        <name>substrate</name>
    </ligand>
</feature>
<dbReference type="InterPro" id="IPR019200">
    <property type="entry name" value="ATP_adenylylTrfase_C"/>
</dbReference>
<feature type="binding site" evidence="2">
    <location>
        <begin position="94"/>
        <end position="95"/>
    </location>
    <ligand>
        <name>substrate</name>
    </ligand>
</feature>
<evidence type="ECO:0000313" key="6">
    <source>
        <dbReference type="Proteomes" id="UP001217417"/>
    </source>
</evidence>
<dbReference type="RefSeq" id="XP_056044003.1">
    <property type="nucleotide sequence ID" value="XM_056189955.1"/>
</dbReference>
<proteinExistence type="predicted"/>
<dbReference type="GeneID" id="80885121"/>
<gene>
    <name evidence="5" type="ORF">POJ06DRAFT_281564</name>
</gene>
<feature type="binding site" evidence="2">
    <location>
        <position position="275"/>
    </location>
    <ligand>
        <name>substrate</name>
    </ligand>
</feature>
<feature type="binding site" evidence="2">
    <location>
        <begin position="150"/>
        <end position="153"/>
    </location>
    <ligand>
        <name>substrate</name>
    </ligand>
</feature>
<dbReference type="AlphaFoldDB" id="A0AAD7VSP5"/>
<dbReference type="Pfam" id="PF09830">
    <property type="entry name" value="ATP_transf"/>
    <property type="match status" value="1"/>
</dbReference>
<feature type="binding site" evidence="2">
    <location>
        <position position="159"/>
    </location>
    <ligand>
        <name>substrate</name>
    </ligand>
</feature>
<feature type="binding site" evidence="2">
    <location>
        <position position="54"/>
    </location>
    <ligand>
        <name>substrate</name>
    </ligand>
</feature>
<evidence type="ECO:0000259" key="4">
    <source>
        <dbReference type="Pfam" id="PF19327"/>
    </source>
</evidence>
<comment type="caution">
    <text evidence="5">The sequence shown here is derived from an EMBL/GenBank/DDBJ whole genome shotgun (WGS) entry which is preliminary data.</text>
</comment>
<dbReference type="GO" id="GO:0005524">
    <property type="term" value="F:ATP binding"/>
    <property type="evidence" value="ECO:0007669"/>
    <property type="project" value="InterPro"/>
</dbReference>
<dbReference type="PANTHER" id="PTHR38420:SF1">
    <property type="entry name" value="PUTATIVE (AFU_ORTHOLOGUE AFUA_5G14690)-RELATED"/>
    <property type="match status" value="1"/>
</dbReference>
<dbReference type="PANTHER" id="PTHR38420">
    <property type="entry name" value="AP-4-A PHOSPHORYLASE II"/>
    <property type="match status" value="1"/>
</dbReference>
<dbReference type="InterPro" id="IPR043171">
    <property type="entry name" value="Ap4A_phos1/2-like"/>
</dbReference>
<accession>A0AAD7VSP5</accession>
<dbReference type="GO" id="GO:0009117">
    <property type="term" value="P:nucleotide metabolic process"/>
    <property type="evidence" value="ECO:0007669"/>
    <property type="project" value="InterPro"/>
</dbReference>
<dbReference type="PIRSF" id="PIRSF000846">
    <property type="entry name" value="ATP_adenylyltr"/>
    <property type="match status" value="1"/>
</dbReference>
<dbReference type="Gene3D" id="3.30.428.70">
    <property type="match status" value="1"/>
</dbReference>
<feature type="active site" description="Nucleophile" evidence="1">
    <location>
        <position position="157"/>
    </location>
</feature>
<reference evidence="5" key="1">
    <citation type="submission" date="2023-03" db="EMBL/GenBank/DDBJ databases">
        <title>Near-Complete genome sequence of Lipomyces tetrasporous NRRL Y-64009, an oleaginous yeast capable of growing on lignocellulosic hydrolysates.</title>
        <authorList>
            <consortium name="Lawrence Berkeley National Laboratory"/>
            <person name="Jagtap S.S."/>
            <person name="Liu J.-J."/>
            <person name="Walukiewicz H.E."/>
            <person name="Pangilinan J."/>
            <person name="Lipzen A."/>
            <person name="Ahrendt S."/>
            <person name="Koriabine M."/>
            <person name="Cobaugh K."/>
            <person name="Salamov A."/>
            <person name="Yoshinaga Y."/>
            <person name="Ng V."/>
            <person name="Daum C."/>
            <person name="Grigoriev I.V."/>
            <person name="Slininger P.J."/>
            <person name="Dien B.S."/>
            <person name="Jin Y.-S."/>
            <person name="Rao C.V."/>
        </authorList>
    </citation>
    <scope>NUCLEOTIDE SEQUENCE</scope>
    <source>
        <strain evidence="5">NRRL Y-64009</strain>
    </source>
</reference>
<sequence length="309" mass="34399">MLPSLPKTFPELIRSKFNSAVDSGSLTFTESTEEDVPAGDIMFRIRVAPSLAQKPVPKKVEDDATPKPKFNPFLNPEPSLFLCDLGDRYSLILNKFSIVPYHFLCITKEFEQQNAPLSEEDLTATWECLQANVKSGSRLLAFYNCGEFSGASQAHKHIQFIPVPHEVKLIPDVALAYGVPVSKDAIGQFPTSHPDVPFAHFVLPVPKSPSTEDLVMRFSSLLARTLTTLREHDQRSISFNFAMTKEWMFLAPRCQEMYEGVSVNATGMVGLLLAKSDEQLDLIKDTGPLKVTAKVGLPRISGDEQQHDY</sequence>
<dbReference type="Proteomes" id="UP001217417">
    <property type="component" value="Unassembled WGS sequence"/>
</dbReference>
<evidence type="ECO:0000256" key="2">
    <source>
        <dbReference type="PIRSR" id="PIRSR000846-2"/>
    </source>
</evidence>
<keyword evidence="6" id="KW-1185">Reference proteome</keyword>